<proteinExistence type="predicted"/>
<dbReference type="AlphaFoldDB" id="A0A1X7VTG0"/>
<evidence type="ECO:0000313" key="2">
    <source>
        <dbReference type="EnsemblMetazoa" id="Aqu2.1.43130_001"/>
    </source>
</evidence>
<organism evidence="2">
    <name type="scientific">Amphimedon queenslandica</name>
    <name type="common">Sponge</name>
    <dbReference type="NCBI Taxonomy" id="400682"/>
    <lineage>
        <taxon>Eukaryota</taxon>
        <taxon>Metazoa</taxon>
        <taxon>Porifera</taxon>
        <taxon>Demospongiae</taxon>
        <taxon>Heteroscleromorpha</taxon>
        <taxon>Haplosclerida</taxon>
        <taxon>Niphatidae</taxon>
        <taxon>Amphimedon</taxon>
    </lineage>
</organism>
<reference evidence="2" key="1">
    <citation type="submission" date="2017-05" db="UniProtKB">
        <authorList>
            <consortium name="EnsemblMetazoa"/>
        </authorList>
    </citation>
    <scope>IDENTIFICATION</scope>
</reference>
<dbReference type="EnsemblMetazoa" id="Aqu2.1.43130_001">
    <property type="protein sequence ID" value="Aqu2.1.43130_001"/>
    <property type="gene ID" value="Aqu2.1.43130"/>
</dbReference>
<sequence>MLSAWLVAAQQRLSTVENTSNLIKHLSSCHNEEHQKCVEEQDKRKNVSPSTSTQITLTERLSSTKKYPKDSAKCKKLDDTLVEMITTDMQQYRTLVLRNTHHFLIPVLKFRVEEL</sequence>
<dbReference type="InParanoid" id="A0A1X7VTG0"/>
<protein>
    <submittedName>
        <fullName evidence="2">Uncharacterized protein</fullName>
    </submittedName>
</protein>
<name>A0A1X7VTG0_AMPQE</name>
<feature type="region of interest" description="Disordered" evidence="1">
    <location>
        <begin position="39"/>
        <end position="62"/>
    </location>
</feature>
<accession>A0A1X7VTG0</accession>
<evidence type="ECO:0000256" key="1">
    <source>
        <dbReference type="SAM" id="MobiDB-lite"/>
    </source>
</evidence>
<feature type="compositionally biased region" description="Polar residues" evidence="1">
    <location>
        <begin position="47"/>
        <end position="62"/>
    </location>
</feature>